<dbReference type="AlphaFoldDB" id="A0AAW5MTE7"/>
<dbReference type="PANTHER" id="PTHR21091">
    <property type="entry name" value="METHYLTETRAHYDROFOLATE:HOMOCYSTEINE METHYLTRANSFERASE RELATED"/>
    <property type="match status" value="1"/>
</dbReference>
<feature type="non-terminal residue" evidence="2">
    <location>
        <position position="84"/>
    </location>
</feature>
<dbReference type="GO" id="GO:0006783">
    <property type="term" value="P:heme biosynthetic process"/>
    <property type="evidence" value="ECO:0007669"/>
    <property type="project" value="TreeGrafter"/>
</dbReference>
<organism evidence="2 3">
    <name type="scientific">Escherichia marmotae</name>
    <dbReference type="NCBI Taxonomy" id="1499973"/>
    <lineage>
        <taxon>Bacteria</taxon>
        <taxon>Pseudomonadati</taxon>
        <taxon>Pseudomonadota</taxon>
        <taxon>Gammaproteobacteria</taxon>
        <taxon>Enterobacterales</taxon>
        <taxon>Enterobacteriaceae</taxon>
        <taxon>Escherichia</taxon>
    </lineage>
</organism>
<dbReference type="EMBL" id="JANPXH010001060">
    <property type="protein sequence ID" value="MCR6679286.1"/>
    <property type="molecule type" value="Genomic_DNA"/>
</dbReference>
<dbReference type="EC" id="4.1.1.37" evidence="2"/>
<reference evidence="2" key="1">
    <citation type="submission" date="2022-07" db="EMBL/GenBank/DDBJ databases">
        <title>Diversity of ethanolamine utilization by human commensal Escherichia coli.</title>
        <authorList>
            <person name="Jubelin G."/>
        </authorList>
    </citation>
    <scope>NUCLEOTIDE SEQUENCE</scope>
    <source>
        <strain evidence="2">S1</strain>
    </source>
</reference>
<dbReference type="GO" id="GO:0004853">
    <property type="term" value="F:uroporphyrinogen decarboxylase activity"/>
    <property type="evidence" value="ECO:0007669"/>
    <property type="project" value="UniProtKB-EC"/>
</dbReference>
<dbReference type="InterPro" id="IPR000257">
    <property type="entry name" value="Uroporphyrinogen_deCOase"/>
</dbReference>
<dbReference type="InterPro" id="IPR038071">
    <property type="entry name" value="UROD/MetE-like_sf"/>
</dbReference>
<dbReference type="Gene3D" id="3.20.20.210">
    <property type="match status" value="1"/>
</dbReference>
<sequence>PLRRIDLDAAILFSDLLLPLEPLGLPFDFVRGEGPAIETPIRNEADIDRLTCFEPREALAHVLEAIRMIRQELEADVPLIGFGG</sequence>
<feature type="domain" description="Uroporphyrinogen decarboxylase (URO-D)" evidence="1">
    <location>
        <begin position="1"/>
        <end position="83"/>
    </location>
</feature>
<protein>
    <submittedName>
        <fullName evidence="2">Uroporphyrinogen decarboxylase</fullName>
        <ecNumber evidence="2">4.1.1.37</ecNumber>
    </submittedName>
</protein>
<name>A0AAW5MTE7_9ESCH</name>
<proteinExistence type="predicted"/>
<evidence type="ECO:0000313" key="2">
    <source>
        <dbReference type="EMBL" id="MCR6679286.1"/>
    </source>
</evidence>
<feature type="non-terminal residue" evidence="2">
    <location>
        <position position="1"/>
    </location>
</feature>
<dbReference type="Pfam" id="PF01208">
    <property type="entry name" value="URO-D"/>
    <property type="match status" value="1"/>
</dbReference>
<keyword evidence="2" id="KW-0456">Lyase</keyword>
<dbReference type="GO" id="GO:0005829">
    <property type="term" value="C:cytosol"/>
    <property type="evidence" value="ECO:0007669"/>
    <property type="project" value="TreeGrafter"/>
</dbReference>
<accession>A0AAW5MTE7</accession>
<gene>
    <name evidence="2" type="primary">hemE</name>
    <name evidence="2" type="ORF">NVV43_27865</name>
</gene>
<evidence type="ECO:0000259" key="1">
    <source>
        <dbReference type="Pfam" id="PF01208"/>
    </source>
</evidence>
<comment type="caution">
    <text evidence="2">The sequence shown here is derived from an EMBL/GenBank/DDBJ whole genome shotgun (WGS) entry which is preliminary data.</text>
</comment>
<dbReference type="SUPFAM" id="SSF51726">
    <property type="entry name" value="UROD/MetE-like"/>
    <property type="match status" value="1"/>
</dbReference>
<dbReference type="PANTHER" id="PTHR21091:SF169">
    <property type="entry name" value="UROPORPHYRINOGEN DECARBOXYLASE"/>
    <property type="match status" value="1"/>
</dbReference>
<evidence type="ECO:0000313" key="3">
    <source>
        <dbReference type="Proteomes" id="UP001206878"/>
    </source>
</evidence>
<dbReference type="Proteomes" id="UP001206878">
    <property type="component" value="Unassembled WGS sequence"/>
</dbReference>